<feature type="compositionally biased region" description="Basic and acidic residues" evidence="1">
    <location>
        <begin position="215"/>
        <end position="239"/>
    </location>
</feature>
<feature type="region of interest" description="Disordered" evidence="1">
    <location>
        <begin position="209"/>
        <end position="239"/>
    </location>
</feature>
<accession>A0A3S1AZF6</accession>
<feature type="region of interest" description="Disordered" evidence="1">
    <location>
        <begin position="787"/>
        <end position="820"/>
    </location>
</feature>
<feature type="compositionally biased region" description="Low complexity" evidence="1">
    <location>
        <begin position="695"/>
        <end position="749"/>
    </location>
</feature>
<feature type="region of interest" description="Disordered" evidence="1">
    <location>
        <begin position="171"/>
        <end position="195"/>
    </location>
</feature>
<feature type="compositionally biased region" description="Polar residues" evidence="1">
    <location>
        <begin position="666"/>
        <end position="691"/>
    </location>
</feature>
<evidence type="ECO:0000256" key="2">
    <source>
        <dbReference type="SAM" id="Phobius"/>
    </source>
</evidence>
<dbReference type="EMBL" id="RQTK01001096">
    <property type="protein sequence ID" value="RUS72220.1"/>
    <property type="molecule type" value="Genomic_DNA"/>
</dbReference>
<gene>
    <name evidence="3" type="ORF">EGW08_020022</name>
</gene>
<evidence type="ECO:0000313" key="3">
    <source>
        <dbReference type="EMBL" id="RUS72220.1"/>
    </source>
</evidence>
<dbReference type="OrthoDB" id="10539827at2759"/>
<name>A0A3S1AZF6_ELYCH</name>
<keyword evidence="2" id="KW-1133">Transmembrane helix</keyword>
<keyword evidence="2" id="KW-0812">Transmembrane</keyword>
<feature type="region of interest" description="Disordered" evidence="1">
    <location>
        <begin position="81"/>
        <end position="145"/>
    </location>
</feature>
<feature type="compositionally biased region" description="Low complexity" evidence="1">
    <location>
        <begin position="756"/>
        <end position="766"/>
    </location>
</feature>
<evidence type="ECO:0000313" key="4">
    <source>
        <dbReference type="Proteomes" id="UP000271974"/>
    </source>
</evidence>
<feature type="transmembrane region" description="Helical" evidence="2">
    <location>
        <begin position="12"/>
        <end position="33"/>
    </location>
</feature>
<feature type="region of interest" description="Disordered" evidence="1">
    <location>
        <begin position="666"/>
        <end position="766"/>
    </location>
</feature>
<proteinExistence type="predicted"/>
<dbReference type="AlphaFoldDB" id="A0A3S1AZF6"/>
<organism evidence="3 4">
    <name type="scientific">Elysia chlorotica</name>
    <name type="common">Eastern emerald elysia</name>
    <name type="synonym">Sea slug</name>
    <dbReference type="NCBI Taxonomy" id="188477"/>
    <lineage>
        <taxon>Eukaryota</taxon>
        <taxon>Metazoa</taxon>
        <taxon>Spiralia</taxon>
        <taxon>Lophotrochozoa</taxon>
        <taxon>Mollusca</taxon>
        <taxon>Gastropoda</taxon>
        <taxon>Heterobranchia</taxon>
        <taxon>Euthyneura</taxon>
        <taxon>Panpulmonata</taxon>
        <taxon>Sacoglossa</taxon>
        <taxon>Placobranchoidea</taxon>
        <taxon>Plakobranchidae</taxon>
        <taxon>Elysia</taxon>
    </lineage>
</organism>
<dbReference type="Proteomes" id="UP000271974">
    <property type="component" value="Unassembled WGS sequence"/>
</dbReference>
<feature type="compositionally biased region" description="Polar residues" evidence="1">
    <location>
        <begin position="577"/>
        <end position="601"/>
    </location>
</feature>
<comment type="caution">
    <text evidence="3">The sequence shown here is derived from an EMBL/GenBank/DDBJ whole genome shotgun (WGS) entry which is preliminary data.</text>
</comment>
<keyword evidence="2" id="KW-0472">Membrane</keyword>
<evidence type="ECO:0000256" key="1">
    <source>
        <dbReference type="SAM" id="MobiDB-lite"/>
    </source>
</evidence>
<protein>
    <submittedName>
        <fullName evidence="3">Uncharacterized protein</fullName>
    </submittedName>
</protein>
<reference evidence="3 4" key="1">
    <citation type="submission" date="2019-01" db="EMBL/GenBank/DDBJ databases">
        <title>A draft genome assembly of the solar-powered sea slug Elysia chlorotica.</title>
        <authorList>
            <person name="Cai H."/>
            <person name="Li Q."/>
            <person name="Fang X."/>
            <person name="Li J."/>
            <person name="Curtis N.E."/>
            <person name="Altenburger A."/>
            <person name="Shibata T."/>
            <person name="Feng M."/>
            <person name="Maeda T."/>
            <person name="Schwartz J.A."/>
            <person name="Shigenobu S."/>
            <person name="Lundholm N."/>
            <person name="Nishiyama T."/>
            <person name="Yang H."/>
            <person name="Hasebe M."/>
            <person name="Li S."/>
            <person name="Pierce S.K."/>
            <person name="Wang J."/>
        </authorList>
    </citation>
    <scope>NUCLEOTIDE SEQUENCE [LARGE SCALE GENOMIC DNA]</scope>
    <source>
        <strain evidence="3">EC2010</strain>
        <tissue evidence="3">Whole organism of an adult</tissue>
    </source>
</reference>
<feature type="compositionally biased region" description="Polar residues" evidence="1">
    <location>
        <begin position="103"/>
        <end position="121"/>
    </location>
</feature>
<sequence>MRVCSFLRRLGLALHAVGLLMFLLGFMTVNWVIMPYRRGSAGLWQICYNRNFSTVLSDNATGNNTSNHTAILARSHRGVLSVPRSSRDAGSPLSAKTDPALTSRPSSVPSAPTSTEPASQQRKGRIKPGEDPRENNTSITSMVPIVADDPKASFEQHGDTERLNLSFPKTFDKRDDYFHPKQDYSDTETGKRPDNLYPLVKWPKVGQYHSELPSEDQRLTKEDVNPARQDEGQGRARGWQDTDVIHSKGGKKEFALDKGADGTGSVLYDDSLPSHIRLDNDGCRKYGVSDVDAYLHMVRTLMAITAFCYAYGIFDGSTRRARIQPRTSFTRQHRGELLSYTGAFLSYFAVQIYEFGFHSDTLVAEFVSSPQDLRLGWSAECVRFSCLMVAPSVLFLLAPTLRTKLRKLLSDCWAAVGCAGEEEGAGGERRAGLLTTLTHNFWHDPPGNCFRFLTCQRAPLECYSASADSEVEGQGRESFYPSDSRLLQAPPPPYSFLQPISTERSVSAHHSGLTGPDSAGGEQYFLVSGILSVAIPHRAVGQIEPAPSYQEIFPPPTYEEATQGVVTDVLSVSQLPSSPQAASCSANPSSSRLTDSASSCETAAPLSSPPTTAVSLAEQDVSLPTSFPQSMKRLNSQPTSVLSLQTCVISTPQTCVVSTPQTCSFGSPPASSDLSSTPAESLMNTPRSSIPSFLPYTTSPTITPTTQPLNSSSTSSTSSTSSSSSSSSSSSPSSSSTSSSSPLASPTTSQHQARETAAAAVAVVSAAATTSAGQSLILSALRQHPQLQVETEAEEPGPTRSSHLTTSDDSDALATYKNNK</sequence>
<feature type="compositionally biased region" description="Basic and acidic residues" evidence="1">
    <location>
        <begin position="171"/>
        <end position="194"/>
    </location>
</feature>
<keyword evidence="4" id="KW-1185">Reference proteome</keyword>
<feature type="region of interest" description="Disordered" evidence="1">
    <location>
        <begin position="577"/>
        <end position="611"/>
    </location>
</feature>